<keyword evidence="1" id="KW-0732">Signal</keyword>
<gene>
    <name evidence="2" type="ORF">RPMA_11140</name>
</gene>
<feature type="chain" id="PRO_5045384069" evidence="1">
    <location>
        <begin position="23"/>
        <end position="161"/>
    </location>
</feature>
<reference evidence="2 3" key="1">
    <citation type="submission" date="2019-02" db="EMBL/GenBank/DDBJ databases">
        <title>Emended description of the genus Rhodopseudomonas and description of Rhodopseudomonas albus sp. nov., a non-phototrophic, heavy-metal-tolerant bacterium isolated from garden soil.</title>
        <authorList>
            <person name="Bao Z."/>
            <person name="Cao W.W."/>
            <person name="Sato Y."/>
            <person name="Nishizawa T."/>
            <person name="Zhao J."/>
            <person name="Guo Y."/>
            <person name="Ohta H."/>
        </authorList>
    </citation>
    <scope>NUCLEOTIDE SEQUENCE [LARGE SCALE GENOMIC DNA]</scope>
    <source>
        <strain evidence="2 3">SK50-23</strain>
    </source>
</reference>
<dbReference type="RefSeq" id="WP_211912871.1">
    <property type="nucleotide sequence ID" value="NZ_CP036498.1"/>
</dbReference>
<keyword evidence="3" id="KW-1185">Reference proteome</keyword>
<evidence type="ECO:0000256" key="1">
    <source>
        <dbReference type="SAM" id="SignalP"/>
    </source>
</evidence>
<dbReference type="Proteomes" id="UP000682843">
    <property type="component" value="Chromosome"/>
</dbReference>
<accession>A0ABX8A6R7</accession>
<organism evidence="2 3">
    <name type="scientific">Tardiphaga alba</name>
    <dbReference type="NCBI Taxonomy" id="340268"/>
    <lineage>
        <taxon>Bacteria</taxon>
        <taxon>Pseudomonadati</taxon>
        <taxon>Pseudomonadota</taxon>
        <taxon>Alphaproteobacteria</taxon>
        <taxon>Hyphomicrobiales</taxon>
        <taxon>Nitrobacteraceae</taxon>
        <taxon>Tardiphaga</taxon>
    </lineage>
</organism>
<name>A0ABX8A6R7_9BRAD</name>
<dbReference type="EMBL" id="CP036498">
    <property type="protein sequence ID" value="QUS39327.1"/>
    <property type="molecule type" value="Genomic_DNA"/>
</dbReference>
<proteinExistence type="predicted"/>
<protein>
    <submittedName>
        <fullName evidence="2">Uncharacterized protein</fullName>
    </submittedName>
</protein>
<sequence>MKTSQKAFVAIAGLAMCTFAMAAPAFAQSAFAGMHGAWSGSGTISLSDGSKERLRCRASYRVSAGDSSLQQSLRCASDSYKFELSSDVVSEGGRVSGSWSETSRGVSGSLQGRASGGRINVVADSPVFTANIVLTTTGNKQSVTITSQGDIRQVSIAMVKS</sequence>
<evidence type="ECO:0000313" key="2">
    <source>
        <dbReference type="EMBL" id="QUS39327.1"/>
    </source>
</evidence>
<feature type="signal peptide" evidence="1">
    <location>
        <begin position="1"/>
        <end position="22"/>
    </location>
</feature>
<evidence type="ECO:0000313" key="3">
    <source>
        <dbReference type="Proteomes" id="UP000682843"/>
    </source>
</evidence>